<evidence type="ECO:0000256" key="3">
    <source>
        <dbReference type="ARBA" id="ARBA00022475"/>
    </source>
</evidence>
<dbReference type="PANTHER" id="PTHR32196">
    <property type="entry name" value="ABC TRANSPORTER PERMEASE PROTEIN YPHD-RELATED-RELATED"/>
    <property type="match status" value="1"/>
</dbReference>
<feature type="transmembrane region" description="Helical" evidence="9">
    <location>
        <begin position="162"/>
        <end position="180"/>
    </location>
</feature>
<dbReference type="AlphaFoldDB" id="A0A844DZL9"/>
<feature type="transmembrane region" description="Helical" evidence="9">
    <location>
        <begin position="71"/>
        <end position="88"/>
    </location>
</feature>
<feature type="transmembrane region" description="Helical" evidence="9">
    <location>
        <begin position="241"/>
        <end position="261"/>
    </location>
</feature>
<dbReference type="PANTHER" id="PTHR32196:SF71">
    <property type="entry name" value="AUTOINDUCER 2 IMPORT SYSTEM PERMEASE PROTEIN LSRD"/>
    <property type="match status" value="1"/>
</dbReference>
<dbReference type="GO" id="GO:0005886">
    <property type="term" value="C:plasma membrane"/>
    <property type="evidence" value="ECO:0007669"/>
    <property type="project" value="UniProtKB-SubCell"/>
</dbReference>
<sequence length="337" mass="35841">MKMAKKIGKNIIMTIMIPVIMFVFFYALCAVTGKGPFGTAADFQYILYTSVYSGLFALALGINITSGRFDFSLGATMILAIIIGGNFAKNHHMGAAGLLIVTVLVGMIIGLASGIIYVSLKLPPMVSSLGLAIVYEAIAFMLNRAKGIKLVGKSHMLVFAKMPGALILIIVVLAVLVILWDHSKFGYNRAALASGQKIATDVGINEKKNALICYIIAGALLGLAGVVYISKFGSVSPETGLGSSTYFMTAFLPFFIGGAIAKYSSHPIGIYMGAISQAILVSGLAKLGASSSVQTVINGIVVMAFLIYTANSYKFVEVKMFKEKLEQAKQTRQQTAK</sequence>
<feature type="transmembrane region" description="Helical" evidence="9">
    <location>
        <begin position="125"/>
        <end position="142"/>
    </location>
</feature>
<evidence type="ECO:0000256" key="1">
    <source>
        <dbReference type="ARBA" id="ARBA00004651"/>
    </source>
</evidence>
<evidence type="ECO:0000256" key="6">
    <source>
        <dbReference type="ARBA" id="ARBA00022989"/>
    </source>
</evidence>
<feature type="transmembrane region" description="Helical" evidence="9">
    <location>
        <begin position="12"/>
        <end position="33"/>
    </location>
</feature>
<keyword evidence="6 9" id="KW-1133">Transmembrane helix</keyword>
<dbReference type="EMBL" id="WKRA01000001">
    <property type="protein sequence ID" value="MSD14683.1"/>
    <property type="molecule type" value="Genomic_DNA"/>
</dbReference>
<keyword evidence="3" id="KW-1003">Cell membrane</keyword>
<accession>A0A844DZL9</accession>
<evidence type="ECO:0000313" key="11">
    <source>
        <dbReference type="Proteomes" id="UP000431304"/>
    </source>
</evidence>
<comment type="caution">
    <text evidence="10">The sequence shown here is derived from an EMBL/GenBank/DDBJ whole genome shotgun (WGS) entry which is preliminary data.</text>
</comment>
<feature type="transmembrane region" description="Helical" evidence="9">
    <location>
        <begin position="45"/>
        <end position="64"/>
    </location>
</feature>
<keyword evidence="5 9" id="KW-0812">Transmembrane</keyword>
<protein>
    <recommendedName>
        <fullName evidence="8">Autoinducer 2 import system permease protein LsrD</fullName>
    </recommendedName>
</protein>
<evidence type="ECO:0000256" key="4">
    <source>
        <dbReference type="ARBA" id="ARBA00022519"/>
    </source>
</evidence>
<feature type="transmembrane region" description="Helical" evidence="9">
    <location>
        <begin position="211"/>
        <end position="229"/>
    </location>
</feature>
<feature type="transmembrane region" description="Helical" evidence="9">
    <location>
        <begin position="295"/>
        <end position="316"/>
    </location>
</feature>
<keyword evidence="4" id="KW-0997">Cell inner membrane</keyword>
<dbReference type="GO" id="GO:0022857">
    <property type="term" value="F:transmembrane transporter activity"/>
    <property type="evidence" value="ECO:0007669"/>
    <property type="project" value="InterPro"/>
</dbReference>
<evidence type="ECO:0000313" key="10">
    <source>
        <dbReference type="EMBL" id="MSD14683.1"/>
    </source>
</evidence>
<keyword evidence="2" id="KW-0813">Transport</keyword>
<evidence type="ECO:0000256" key="8">
    <source>
        <dbReference type="ARBA" id="ARBA00039381"/>
    </source>
</evidence>
<evidence type="ECO:0000256" key="5">
    <source>
        <dbReference type="ARBA" id="ARBA00022692"/>
    </source>
</evidence>
<evidence type="ECO:0000256" key="7">
    <source>
        <dbReference type="ARBA" id="ARBA00023136"/>
    </source>
</evidence>
<feature type="transmembrane region" description="Helical" evidence="9">
    <location>
        <begin position="268"/>
        <end position="289"/>
    </location>
</feature>
<gene>
    <name evidence="10" type="ORF">GKE72_01055</name>
</gene>
<evidence type="ECO:0000256" key="2">
    <source>
        <dbReference type="ARBA" id="ARBA00022448"/>
    </source>
</evidence>
<keyword evidence="7 9" id="KW-0472">Membrane</keyword>
<comment type="subcellular location">
    <subcellularLocation>
        <location evidence="1">Cell membrane</location>
        <topology evidence="1">Multi-pass membrane protein</topology>
    </subcellularLocation>
</comment>
<dbReference type="Proteomes" id="UP000431304">
    <property type="component" value="Unassembled WGS sequence"/>
</dbReference>
<organism evidence="10 11">
    <name type="scientific">Eubacterium ramulus</name>
    <dbReference type="NCBI Taxonomy" id="39490"/>
    <lineage>
        <taxon>Bacteria</taxon>
        <taxon>Bacillati</taxon>
        <taxon>Bacillota</taxon>
        <taxon>Clostridia</taxon>
        <taxon>Eubacteriales</taxon>
        <taxon>Eubacteriaceae</taxon>
        <taxon>Eubacterium</taxon>
    </lineage>
</organism>
<reference evidence="10 11" key="1">
    <citation type="journal article" date="2019" name="Nat. Med.">
        <title>A library of human gut bacterial isolates paired with longitudinal multiomics data enables mechanistic microbiome research.</title>
        <authorList>
            <person name="Poyet M."/>
            <person name="Groussin M."/>
            <person name="Gibbons S.M."/>
            <person name="Avila-Pacheco J."/>
            <person name="Jiang X."/>
            <person name="Kearney S.M."/>
            <person name="Perrotta A.R."/>
            <person name="Berdy B."/>
            <person name="Zhao S."/>
            <person name="Lieberman T.D."/>
            <person name="Swanson P.K."/>
            <person name="Smith M."/>
            <person name="Roesemann S."/>
            <person name="Alexander J.E."/>
            <person name="Rich S.A."/>
            <person name="Livny J."/>
            <person name="Vlamakis H."/>
            <person name="Clish C."/>
            <person name="Bullock K."/>
            <person name="Deik A."/>
            <person name="Scott J."/>
            <person name="Pierce K.A."/>
            <person name="Xavier R.J."/>
            <person name="Alm E.J."/>
        </authorList>
    </citation>
    <scope>NUCLEOTIDE SEQUENCE [LARGE SCALE GENOMIC DNA]</scope>
    <source>
        <strain evidence="10 11">BIOML-A3</strain>
    </source>
</reference>
<dbReference type="InterPro" id="IPR001851">
    <property type="entry name" value="ABC_transp_permease"/>
</dbReference>
<proteinExistence type="predicted"/>
<name>A0A844DZL9_EUBRA</name>
<evidence type="ECO:0000256" key="9">
    <source>
        <dbReference type="SAM" id="Phobius"/>
    </source>
</evidence>
<feature type="transmembrane region" description="Helical" evidence="9">
    <location>
        <begin position="94"/>
        <end position="118"/>
    </location>
</feature>
<dbReference type="Pfam" id="PF02653">
    <property type="entry name" value="BPD_transp_2"/>
    <property type="match status" value="1"/>
</dbReference>